<dbReference type="InterPro" id="IPR027417">
    <property type="entry name" value="P-loop_NTPase"/>
</dbReference>
<dbReference type="KEGG" id="chiz:HQ393_06855"/>
<dbReference type="AlphaFoldDB" id="A0A7H9BH09"/>
<dbReference type="GO" id="GO:0005524">
    <property type="term" value="F:ATP binding"/>
    <property type="evidence" value="ECO:0007669"/>
    <property type="project" value="InterPro"/>
</dbReference>
<proteinExistence type="predicted"/>
<name>A0A7H9BH09_9NEIS</name>
<sequence length="436" mass="48840">MLHLPLECTEEVALQLEYTLAENRLNYYWNSDLNGEPISPPCVKSEANEGTKPVVCCLAGLDAEFLAQLWPYLNSSTVLLLVDDEVSSWHLPAASLPANNATMKQINVQPARMVNLVDPQKLEIQMEAQLRTNRPEKTAELGKLGHPKQLILASDHHYYALLKFYEQQKQHHEFFQVLLRRIKHQAATHAPLHLGNLLLIGPAGNGKSWLCAEVCRILEVPMLCIQLSGNFDGMLFQGSSAQWNNADAGRVAKFMAGCRYANPVIVIEEVDKTVSMSSGKGDYTDAMLMLLEKQNSRQFMDNFLATPINMEHASFMLTANDLERISSPMLSRVRVFKTEAPTAAELQRLASMLYHSLLEEMECGQFFDSKVDNAILCELASRCDSIRSLKAALIEAIEFSVDVVEDPNALRKLRGQLTLRLPPVTPQAALRRIGFF</sequence>
<dbReference type="GO" id="GO:0016887">
    <property type="term" value="F:ATP hydrolysis activity"/>
    <property type="evidence" value="ECO:0007669"/>
    <property type="project" value="InterPro"/>
</dbReference>
<dbReference type="PANTHER" id="PTHR43718:SF2">
    <property type="entry name" value="LON PROTEASE HOMOLOG, MITOCHONDRIAL"/>
    <property type="match status" value="1"/>
</dbReference>
<accession>A0A7H9BH09</accession>
<dbReference type="RefSeq" id="WP_179358079.1">
    <property type="nucleotide sequence ID" value="NZ_CP058627.1"/>
</dbReference>
<feature type="domain" description="AAA+ ATPase" evidence="1">
    <location>
        <begin position="193"/>
        <end position="340"/>
    </location>
</feature>
<keyword evidence="3" id="KW-1185">Reference proteome</keyword>
<dbReference type="EMBL" id="CP058627">
    <property type="protein sequence ID" value="QLG88000.1"/>
    <property type="molecule type" value="Genomic_DNA"/>
</dbReference>
<gene>
    <name evidence="2" type="ORF">HQ393_06855</name>
</gene>
<dbReference type="GO" id="GO:0004176">
    <property type="term" value="F:ATP-dependent peptidase activity"/>
    <property type="evidence" value="ECO:0007669"/>
    <property type="project" value="InterPro"/>
</dbReference>
<dbReference type="Pfam" id="PF00004">
    <property type="entry name" value="AAA"/>
    <property type="match status" value="1"/>
</dbReference>
<protein>
    <submittedName>
        <fullName evidence="2">AAA family ATPase</fullName>
    </submittedName>
</protein>
<organism evidence="2 3">
    <name type="scientific">Chitinibacter bivalviorum</name>
    <dbReference type="NCBI Taxonomy" id="2739434"/>
    <lineage>
        <taxon>Bacteria</taxon>
        <taxon>Pseudomonadati</taxon>
        <taxon>Pseudomonadota</taxon>
        <taxon>Betaproteobacteria</taxon>
        <taxon>Neisseriales</taxon>
        <taxon>Chitinibacteraceae</taxon>
        <taxon>Chitinibacter</taxon>
    </lineage>
</organism>
<dbReference type="InterPro" id="IPR003959">
    <property type="entry name" value="ATPase_AAA_core"/>
</dbReference>
<dbReference type="SMART" id="SM00382">
    <property type="entry name" value="AAA"/>
    <property type="match status" value="1"/>
</dbReference>
<evidence type="ECO:0000259" key="1">
    <source>
        <dbReference type="SMART" id="SM00382"/>
    </source>
</evidence>
<dbReference type="GO" id="GO:0004252">
    <property type="term" value="F:serine-type endopeptidase activity"/>
    <property type="evidence" value="ECO:0007669"/>
    <property type="project" value="InterPro"/>
</dbReference>
<dbReference type="Gene3D" id="3.40.50.300">
    <property type="entry name" value="P-loop containing nucleotide triphosphate hydrolases"/>
    <property type="match status" value="1"/>
</dbReference>
<dbReference type="Proteomes" id="UP000509597">
    <property type="component" value="Chromosome"/>
</dbReference>
<evidence type="ECO:0000313" key="2">
    <source>
        <dbReference type="EMBL" id="QLG88000.1"/>
    </source>
</evidence>
<evidence type="ECO:0000313" key="3">
    <source>
        <dbReference type="Proteomes" id="UP000509597"/>
    </source>
</evidence>
<reference evidence="2 3" key="1">
    <citation type="submission" date="2020-07" db="EMBL/GenBank/DDBJ databases">
        <title>Complete genome sequence of Chitinibacter sp. 2T18.</title>
        <authorList>
            <person name="Bae J.-W."/>
            <person name="Choi J.-W."/>
        </authorList>
    </citation>
    <scope>NUCLEOTIDE SEQUENCE [LARGE SCALE GENOMIC DNA]</scope>
    <source>
        <strain evidence="2 3">2T18</strain>
    </source>
</reference>
<dbReference type="SUPFAM" id="SSF52540">
    <property type="entry name" value="P-loop containing nucleoside triphosphate hydrolases"/>
    <property type="match status" value="1"/>
</dbReference>
<dbReference type="InterPro" id="IPR027065">
    <property type="entry name" value="Lon_Prtase"/>
</dbReference>
<dbReference type="GO" id="GO:0006515">
    <property type="term" value="P:protein quality control for misfolded or incompletely synthesized proteins"/>
    <property type="evidence" value="ECO:0007669"/>
    <property type="project" value="TreeGrafter"/>
</dbReference>
<dbReference type="PANTHER" id="PTHR43718">
    <property type="entry name" value="LON PROTEASE"/>
    <property type="match status" value="1"/>
</dbReference>
<dbReference type="InterPro" id="IPR003593">
    <property type="entry name" value="AAA+_ATPase"/>
</dbReference>